<accession>A0A1X2GY96</accession>
<dbReference type="PROSITE" id="PS50294">
    <property type="entry name" value="WD_REPEATS_REGION"/>
    <property type="match status" value="1"/>
</dbReference>
<dbReference type="SMART" id="SM00320">
    <property type="entry name" value="WD40"/>
    <property type="match status" value="6"/>
</dbReference>
<dbReference type="STRING" id="101127.A0A1X2GY96"/>
<dbReference type="Proteomes" id="UP000242146">
    <property type="component" value="Unassembled WGS sequence"/>
</dbReference>
<evidence type="ECO:0000256" key="1">
    <source>
        <dbReference type="ARBA" id="ARBA00022574"/>
    </source>
</evidence>
<comment type="caution">
    <text evidence="6">The sequence shown here is derived from an EMBL/GenBank/DDBJ whole genome shotgun (WGS) entry which is preliminary data.</text>
</comment>
<dbReference type="InterPro" id="IPR015943">
    <property type="entry name" value="WD40/YVTN_repeat-like_dom_sf"/>
</dbReference>
<dbReference type="SUPFAM" id="SSF50978">
    <property type="entry name" value="WD40 repeat-like"/>
    <property type="match status" value="1"/>
</dbReference>
<evidence type="ECO:0000256" key="2">
    <source>
        <dbReference type="ARBA" id="ARBA00022737"/>
    </source>
</evidence>
<evidence type="ECO:0000256" key="5">
    <source>
        <dbReference type="PROSITE-ProRule" id="PRU00221"/>
    </source>
</evidence>
<dbReference type="InterPro" id="IPR001680">
    <property type="entry name" value="WD40_rpt"/>
</dbReference>
<keyword evidence="2" id="KW-0677">Repeat</keyword>
<dbReference type="PANTHER" id="PTHR19854:SF1">
    <property type="entry name" value="GUANINE NUCLEOTIDE-BINDING PROTEIN SUBUNIT BETA-LIKE PROTEIN 1"/>
    <property type="match status" value="1"/>
</dbReference>
<dbReference type="Gene3D" id="2.130.10.10">
    <property type="entry name" value="YVTN repeat-like/Quinoprotein amine dehydrogenase"/>
    <property type="match status" value="2"/>
</dbReference>
<dbReference type="Pfam" id="PF00400">
    <property type="entry name" value="WD40"/>
    <property type="match status" value="3"/>
</dbReference>
<protein>
    <recommendedName>
        <fullName evidence="4">ASTRA-associated protein 1</fullName>
    </recommendedName>
</protein>
<proteinExistence type="inferred from homology"/>
<sequence length="319" mass="36246">MARPAPQPDYIFRSHQADINSLCIFDNDDHFASADIQGHVKIWSLRTRRPILQWKAHHESCLSVHAIGSDTLISQGRDHAIHIWKFQLESHLPPTLDYTLEYACMGFCKLAAIQWQEHTLLALPAKGDTHMIDVFDLHTKKWRYLDVGDASNEKRRLCMTVSLATLDDDHLCLVAGYEDGSIACYHLDESRWTVQWSVELHQHPVLSLAIHQDTVLSTSLDNQVIKYNLADGQCLTKITSKKSGLACVDIRSDNKIFATGGYDARIRVYSMKTMTPLAVLSYHQDSVYTLSFCQKVLPNENHWLLAGSKDGRISLWALF</sequence>
<dbReference type="OrthoDB" id="7668193at2759"/>
<feature type="repeat" description="WD" evidence="5">
    <location>
        <begin position="280"/>
        <end position="319"/>
    </location>
</feature>
<reference evidence="6 7" key="1">
    <citation type="submission" date="2016-07" db="EMBL/GenBank/DDBJ databases">
        <title>Pervasive Adenine N6-methylation of Active Genes in Fungi.</title>
        <authorList>
            <consortium name="DOE Joint Genome Institute"/>
            <person name="Mondo S.J."/>
            <person name="Dannebaum R.O."/>
            <person name="Kuo R.C."/>
            <person name="Labutti K."/>
            <person name="Haridas S."/>
            <person name="Kuo A."/>
            <person name="Salamov A."/>
            <person name="Ahrendt S.R."/>
            <person name="Lipzen A."/>
            <person name="Sullivan W."/>
            <person name="Andreopoulos W.B."/>
            <person name="Clum A."/>
            <person name="Lindquist E."/>
            <person name="Daum C."/>
            <person name="Ramamoorthy G.K."/>
            <person name="Gryganskyi A."/>
            <person name="Culley D."/>
            <person name="Magnuson J.K."/>
            <person name="James T.Y."/>
            <person name="O'Malley M.A."/>
            <person name="Stajich J.E."/>
            <person name="Spatafora J.W."/>
            <person name="Visel A."/>
            <person name="Grigoriev I.V."/>
        </authorList>
    </citation>
    <scope>NUCLEOTIDE SEQUENCE [LARGE SCALE GENOMIC DNA]</scope>
    <source>
        <strain evidence="6 7">NRRL 3301</strain>
    </source>
</reference>
<keyword evidence="1 5" id="KW-0853">WD repeat</keyword>
<organism evidence="6 7">
    <name type="scientific">Hesseltinella vesiculosa</name>
    <dbReference type="NCBI Taxonomy" id="101127"/>
    <lineage>
        <taxon>Eukaryota</taxon>
        <taxon>Fungi</taxon>
        <taxon>Fungi incertae sedis</taxon>
        <taxon>Mucoromycota</taxon>
        <taxon>Mucoromycotina</taxon>
        <taxon>Mucoromycetes</taxon>
        <taxon>Mucorales</taxon>
        <taxon>Cunninghamellaceae</taxon>
        <taxon>Hesseltinella</taxon>
    </lineage>
</organism>
<evidence type="ECO:0000313" key="7">
    <source>
        <dbReference type="Proteomes" id="UP000242146"/>
    </source>
</evidence>
<evidence type="ECO:0000256" key="3">
    <source>
        <dbReference type="ARBA" id="ARBA00037931"/>
    </source>
</evidence>
<dbReference type="InterPro" id="IPR036322">
    <property type="entry name" value="WD40_repeat_dom_sf"/>
</dbReference>
<evidence type="ECO:0000256" key="4">
    <source>
        <dbReference type="ARBA" id="ARBA00040563"/>
    </source>
</evidence>
<gene>
    <name evidence="6" type="ORF">DM01DRAFT_1403449</name>
</gene>
<dbReference type="PANTHER" id="PTHR19854">
    <property type="entry name" value="TRANSDUCIN BETA-LIKE 3"/>
    <property type="match status" value="1"/>
</dbReference>
<dbReference type="EMBL" id="MCGT01000001">
    <property type="protein sequence ID" value="ORX63068.1"/>
    <property type="molecule type" value="Genomic_DNA"/>
</dbReference>
<keyword evidence="7" id="KW-1185">Reference proteome</keyword>
<comment type="similarity">
    <text evidence="3">Belongs to the WD repeat ASA1 family.</text>
</comment>
<dbReference type="PROSITE" id="PS50082">
    <property type="entry name" value="WD_REPEATS_2"/>
    <property type="match status" value="2"/>
</dbReference>
<dbReference type="AlphaFoldDB" id="A0A1X2GY96"/>
<name>A0A1X2GY96_9FUNG</name>
<feature type="repeat" description="WD" evidence="5">
    <location>
        <begin position="12"/>
        <end position="53"/>
    </location>
</feature>
<evidence type="ECO:0000313" key="6">
    <source>
        <dbReference type="EMBL" id="ORX63068.1"/>
    </source>
</evidence>